<keyword evidence="2" id="KW-1003">Cell membrane</keyword>
<protein>
    <submittedName>
        <fullName evidence="9">Competence protein ComEC</fullName>
    </submittedName>
</protein>
<dbReference type="STRING" id="1465490.SAMN05444277_10377"/>
<feature type="transmembrane region" description="Helical" evidence="6">
    <location>
        <begin position="419"/>
        <end position="446"/>
    </location>
</feature>
<evidence type="ECO:0000256" key="1">
    <source>
        <dbReference type="ARBA" id="ARBA00004651"/>
    </source>
</evidence>
<gene>
    <name evidence="9" type="ORF">SAMN05444277_10377</name>
</gene>
<feature type="transmembrane region" description="Helical" evidence="6">
    <location>
        <begin position="484"/>
        <end position="505"/>
    </location>
</feature>
<dbReference type="EMBL" id="FOXQ01000003">
    <property type="protein sequence ID" value="SFP90463.1"/>
    <property type="molecule type" value="Genomic_DNA"/>
</dbReference>
<feature type="transmembrane region" description="Helical" evidence="6">
    <location>
        <begin position="7"/>
        <end position="25"/>
    </location>
</feature>
<proteinExistence type="predicted"/>
<dbReference type="Proteomes" id="UP000199031">
    <property type="component" value="Unassembled WGS sequence"/>
</dbReference>
<feature type="transmembrane region" description="Helical" evidence="6">
    <location>
        <begin position="291"/>
        <end position="308"/>
    </location>
</feature>
<evidence type="ECO:0000259" key="8">
    <source>
        <dbReference type="Pfam" id="PF13567"/>
    </source>
</evidence>
<evidence type="ECO:0000256" key="5">
    <source>
        <dbReference type="ARBA" id="ARBA00023136"/>
    </source>
</evidence>
<dbReference type="PANTHER" id="PTHR30619:SF1">
    <property type="entry name" value="RECOMBINATION PROTEIN 2"/>
    <property type="match status" value="1"/>
</dbReference>
<evidence type="ECO:0000256" key="2">
    <source>
        <dbReference type="ARBA" id="ARBA00022475"/>
    </source>
</evidence>
<dbReference type="RefSeq" id="WP_090656452.1">
    <property type="nucleotide sequence ID" value="NZ_FOXQ01000003.1"/>
</dbReference>
<name>A0A1I5U5A9_9BACT</name>
<evidence type="ECO:0000256" key="6">
    <source>
        <dbReference type="SAM" id="Phobius"/>
    </source>
</evidence>
<accession>A0A1I5U5A9</accession>
<dbReference type="InterPro" id="IPR025405">
    <property type="entry name" value="DUF4131"/>
</dbReference>
<evidence type="ECO:0000313" key="10">
    <source>
        <dbReference type="Proteomes" id="UP000199031"/>
    </source>
</evidence>
<sequence length="692" mass="78962">MYFKRLPFVRLIAALCAGIIAGWYFNITLQFILIFICLSVLLLIAFGLLPISKKFMYRWLGGVLWLMLFCGVGMLILFNKNITNNQGWYGKHYKEDNAVLFTILEPLQEKPNSYKALAEVNAVYNNNSWVSSKGKVLLYFKKDSLKPQLYYGSKIISNKSLQAIRNSGNPAAFNYNRYCLFQDITAQVFLAADDYHILSSQNKNAVQNFLFMIRDKALQTLRQNIHSPNELGIAEALLIGYRNDLDKDLVQAYSNTGVVHIIAISGLHLAMIYAGLLRLFSLIKSSRTKRWLEPVVVLAIIWLFTLIAGAAPSVLRAAVMFTFILLGKIISKDTNVYNTLAASAFVLLLINPFYLWDVGFQLSYTAVFGILLFFKPVRNRLYFKNKSLRWVWDMCAVSLCAQVFTLPLVIYHFHQLPLLFLFSNLVVVPLSSLVLIAELALFLFAWLPHINLFIGKLTEALLWLMNAFTMHLDKLPFSVWNGLQISLLQLLILFAITTMVTCWLFTRHAKNAVAALLCMVLFFILRDINIFQHKTQQKLIVYNVPKHRAIDLIAGKDCHFFGDSVVIKDAVLRNFNIKPARTRNRLYASEEIILPDISNFIIQLNALNVLVLSGKMPQAKPPEKISVDIIILSNNTTIAPAQLNQFFNCKYVVADSSVPAWKFSKWKKEFEQLHLRFYSVPEQGAFILKSQV</sequence>
<dbReference type="PANTHER" id="PTHR30619">
    <property type="entry name" value="DNA INTERNALIZATION/COMPETENCE PROTEIN COMEC/REC2"/>
    <property type="match status" value="1"/>
</dbReference>
<dbReference type="Pfam" id="PF13567">
    <property type="entry name" value="DUF4131"/>
    <property type="match status" value="1"/>
</dbReference>
<reference evidence="9 10" key="1">
    <citation type="submission" date="2016-10" db="EMBL/GenBank/DDBJ databases">
        <authorList>
            <person name="de Groot N.N."/>
        </authorList>
    </citation>
    <scope>NUCLEOTIDE SEQUENCE [LARGE SCALE GENOMIC DNA]</scope>
    <source>
        <strain evidence="9 10">DSM 28286</strain>
    </source>
</reference>
<dbReference type="NCBIfam" id="TIGR00360">
    <property type="entry name" value="ComEC_N-term"/>
    <property type="match status" value="1"/>
</dbReference>
<dbReference type="InterPro" id="IPR004477">
    <property type="entry name" value="ComEC_N"/>
</dbReference>
<feature type="domain" description="ComEC/Rec2-related protein" evidence="7">
    <location>
        <begin position="237"/>
        <end position="504"/>
    </location>
</feature>
<dbReference type="GO" id="GO:0005886">
    <property type="term" value="C:plasma membrane"/>
    <property type="evidence" value="ECO:0007669"/>
    <property type="project" value="UniProtKB-SubCell"/>
</dbReference>
<feature type="transmembrane region" description="Helical" evidence="6">
    <location>
        <begin position="453"/>
        <end position="472"/>
    </location>
</feature>
<keyword evidence="5 6" id="KW-0472">Membrane</keyword>
<keyword evidence="4 6" id="KW-1133">Transmembrane helix</keyword>
<dbReference type="InterPro" id="IPR052159">
    <property type="entry name" value="Competence_DNA_uptake"/>
</dbReference>
<evidence type="ECO:0000313" key="9">
    <source>
        <dbReference type="EMBL" id="SFP90463.1"/>
    </source>
</evidence>
<keyword evidence="10" id="KW-1185">Reference proteome</keyword>
<feature type="transmembrane region" description="Helical" evidence="6">
    <location>
        <begin position="31"/>
        <end position="52"/>
    </location>
</feature>
<comment type="subcellular location">
    <subcellularLocation>
        <location evidence="1">Cell membrane</location>
        <topology evidence="1">Multi-pass membrane protein</topology>
    </subcellularLocation>
</comment>
<evidence type="ECO:0000256" key="4">
    <source>
        <dbReference type="ARBA" id="ARBA00022989"/>
    </source>
</evidence>
<feature type="transmembrane region" description="Helical" evidence="6">
    <location>
        <begin position="390"/>
        <end position="413"/>
    </location>
</feature>
<dbReference type="Pfam" id="PF03772">
    <property type="entry name" value="Competence"/>
    <property type="match status" value="1"/>
</dbReference>
<feature type="transmembrane region" description="Helical" evidence="6">
    <location>
        <begin position="362"/>
        <end position="378"/>
    </location>
</feature>
<feature type="transmembrane region" description="Helical" evidence="6">
    <location>
        <begin position="257"/>
        <end position="279"/>
    </location>
</feature>
<evidence type="ECO:0000256" key="3">
    <source>
        <dbReference type="ARBA" id="ARBA00022692"/>
    </source>
</evidence>
<dbReference type="OrthoDB" id="9761531at2"/>
<keyword evidence="3 6" id="KW-0812">Transmembrane</keyword>
<organism evidence="9 10">
    <name type="scientific">Parafilimonas terrae</name>
    <dbReference type="NCBI Taxonomy" id="1465490"/>
    <lineage>
        <taxon>Bacteria</taxon>
        <taxon>Pseudomonadati</taxon>
        <taxon>Bacteroidota</taxon>
        <taxon>Chitinophagia</taxon>
        <taxon>Chitinophagales</taxon>
        <taxon>Chitinophagaceae</taxon>
        <taxon>Parafilimonas</taxon>
    </lineage>
</organism>
<feature type="transmembrane region" description="Helical" evidence="6">
    <location>
        <begin position="512"/>
        <end position="531"/>
    </location>
</feature>
<dbReference type="AlphaFoldDB" id="A0A1I5U5A9"/>
<feature type="domain" description="DUF4131" evidence="8">
    <location>
        <begin position="27"/>
        <end position="192"/>
    </location>
</feature>
<evidence type="ECO:0000259" key="7">
    <source>
        <dbReference type="Pfam" id="PF03772"/>
    </source>
</evidence>
<feature type="transmembrane region" description="Helical" evidence="6">
    <location>
        <begin position="59"/>
        <end position="78"/>
    </location>
</feature>